<feature type="transmembrane region" description="Helical" evidence="1">
    <location>
        <begin position="54"/>
        <end position="75"/>
    </location>
</feature>
<dbReference type="EMBL" id="CM017699">
    <property type="protein sequence ID" value="TYG89720.1"/>
    <property type="molecule type" value="Genomic_DNA"/>
</dbReference>
<evidence type="ECO:0000313" key="3">
    <source>
        <dbReference type="Proteomes" id="UP000323506"/>
    </source>
</evidence>
<dbReference type="Proteomes" id="UP000323506">
    <property type="component" value="Chromosome A12"/>
</dbReference>
<reference evidence="2 3" key="1">
    <citation type="submission" date="2019-06" db="EMBL/GenBank/DDBJ databases">
        <title>WGS assembly of Gossypium darwinii.</title>
        <authorList>
            <person name="Chen Z.J."/>
            <person name="Sreedasyam A."/>
            <person name="Ando A."/>
            <person name="Song Q."/>
            <person name="De L."/>
            <person name="Hulse-Kemp A."/>
            <person name="Ding M."/>
            <person name="Ye W."/>
            <person name="Kirkbride R."/>
            <person name="Jenkins J."/>
            <person name="Plott C."/>
            <person name="Lovell J."/>
            <person name="Lin Y.-M."/>
            <person name="Vaughn R."/>
            <person name="Liu B."/>
            <person name="Li W."/>
            <person name="Simpson S."/>
            <person name="Scheffler B."/>
            <person name="Saski C."/>
            <person name="Grover C."/>
            <person name="Hu G."/>
            <person name="Conover J."/>
            <person name="Carlson J."/>
            <person name="Shu S."/>
            <person name="Boston L."/>
            <person name="Williams M."/>
            <person name="Peterson D."/>
            <person name="Mcgee K."/>
            <person name="Jones D."/>
            <person name="Wendel J."/>
            <person name="Stelly D."/>
            <person name="Grimwood J."/>
            <person name="Schmutz J."/>
        </authorList>
    </citation>
    <scope>NUCLEOTIDE SEQUENCE [LARGE SCALE GENOMIC DNA]</scope>
    <source>
        <strain evidence="2">1808015.09</strain>
    </source>
</reference>
<keyword evidence="1" id="KW-1133">Transmembrane helix</keyword>
<dbReference type="AlphaFoldDB" id="A0A5D2E8W5"/>
<protein>
    <submittedName>
        <fullName evidence="2">Uncharacterized protein</fullName>
    </submittedName>
</protein>
<sequence length="102" mass="11771">MDIGLLLFLYILICFLVFVYARAQIGSYSGVRMTDAVASDGLIRRPLGAAHLGFSYFFLFFLIWLHCWASGLVGFYWVCNRFNIRLICLVWVWFGFSLWAPG</sequence>
<keyword evidence="1" id="KW-0472">Membrane</keyword>
<accession>A0A5D2E8W5</accession>
<proteinExistence type="predicted"/>
<name>A0A5D2E8W5_GOSDA</name>
<evidence type="ECO:0000256" key="1">
    <source>
        <dbReference type="SAM" id="Phobius"/>
    </source>
</evidence>
<keyword evidence="1" id="KW-0812">Transmembrane</keyword>
<gene>
    <name evidence="2" type="ORF">ES288_A12G123000v1</name>
</gene>
<evidence type="ECO:0000313" key="2">
    <source>
        <dbReference type="EMBL" id="TYG89720.1"/>
    </source>
</evidence>
<keyword evidence="3" id="KW-1185">Reference proteome</keyword>
<feature type="transmembrane region" description="Helical" evidence="1">
    <location>
        <begin position="82"/>
        <end position="100"/>
    </location>
</feature>
<organism evidence="2 3">
    <name type="scientific">Gossypium darwinii</name>
    <name type="common">Darwin's cotton</name>
    <name type="synonym">Gossypium barbadense var. darwinii</name>
    <dbReference type="NCBI Taxonomy" id="34276"/>
    <lineage>
        <taxon>Eukaryota</taxon>
        <taxon>Viridiplantae</taxon>
        <taxon>Streptophyta</taxon>
        <taxon>Embryophyta</taxon>
        <taxon>Tracheophyta</taxon>
        <taxon>Spermatophyta</taxon>
        <taxon>Magnoliopsida</taxon>
        <taxon>eudicotyledons</taxon>
        <taxon>Gunneridae</taxon>
        <taxon>Pentapetalae</taxon>
        <taxon>rosids</taxon>
        <taxon>malvids</taxon>
        <taxon>Malvales</taxon>
        <taxon>Malvaceae</taxon>
        <taxon>Malvoideae</taxon>
        <taxon>Gossypium</taxon>
    </lineage>
</organism>